<keyword evidence="3" id="KW-1185">Reference proteome</keyword>
<dbReference type="RefSeq" id="WP_147165508.1">
    <property type="nucleotide sequence ID" value="NZ_VOOR01000001.1"/>
</dbReference>
<dbReference type="AlphaFoldDB" id="A0A5C6S703"/>
<accession>A0A5C6S703</accession>
<evidence type="ECO:0000313" key="2">
    <source>
        <dbReference type="EMBL" id="TXB70276.1"/>
    </source>
</evidence>
<protein>
    <submittedName>
        <fullName evidence="2">Carboxypeptidase-like regulatory domain-containing protein</fullName>
    </submittedName>
</protein>
<organism evidence="2 3">
    <name type="scientific">Phaeodactylibacter luteus</name>
    <dbReference type="NCBI Taxonomy" id="1564516"/>
    <lineage>
        <taxon>Bacteria</taxon>
        <taxon>Pseudomonadati</taxon>
        <taxon>Bacteroidota</taxon>
        <taxon>Saprospiria</taxon>
        <taxon>Saprospirales</taxon>
        <taxon>Haliscomenobacteraceae</taxon>
        <taxon>Phaeodactylibacter</taxon>
    </lineage>
</organism>
<keyword evidence="2" id="KW-0378">Hydrolase</keyword>
<dbReference type="Proteomes" id="UP000321580">
    <property type="component" value="Unassembled WGS sequence"/>
</dbReference>
<dbReference type="SUPFAM" id="SSF56935">
    <property type="entry name" value="Porins"/>
    <property type="match status" value="1"/>
</dbReference>
<feature type="signal peptide" evidence="1">
    <location>
        <begin position="1"/>
        <end position="23"/>
    </location>
</feature>
<keyword evidence="1" id="KW-0732">Signal</keyword>
<evidence type="ECO:0000313" key="3">
    <source>
        <dbReference type="Proteomes" id="UP000321580"/>
    </source>
</evidence>
<reference evidence="2 3" key="1">
    <citation type="submission" date="2019-08" db="EMBL/GenBank/DDBJ databases">
        <title>Genome of Phaeodactylibacter luteus.</title>
        <authorList>
            <person name="Bowman J.P."/>
        </authorList>
    </citation>
    <scope>NUCLEOTIDE SEQUENCE [LARGE SCALE GENOMIC DNA]</scope>
    <source>
        <strain evidence="2 3">KCTC 42180</strain>
    </source>
</reference>
<sequence length="896" mass="100668">MPTSATVKLIMLWAGLLPCLAWAQSSIQGTLINEEDNTPAPFVQVLLYPYQSAQIADYALSDEKGEFELKLPAANGIFSLKTRSLAFEPMDKDIVLANEDATAIALTLKLKPKAHELATATVTDKRPPMLVRADTIIYDVSHWSDAFDESLEAVLKKMPGMEVLPDGELKIKGKRVAKVLIDGEEIGDGGAALLTRSLSPGRVAAIEVRLNEQNEKLRESLLSQNDFVTLDIKLRDDFDQRLFGQLSATAGAQEKLRLGGLAKLFSLNQNLKFQLLGERDAFGDQAISLSNIKNLGAEAYAKIFELPADFEQLRSNPVFNEELYGLREYTAMDLASAGLTGKATLSPDLDLYLGSYNAFAMQQQQNRFAQSTLDNSQATVAADQLRYSKVASSKNKVELTFDREGWKARYNFNFVWNEQLLRQQQRFLDLEQFNFADATESREVYHNFFVEHRLSEAAGLQANVLYSAVRGNVLRSLQYSSQRYEEFFQPQGLNAADLEQLLPQREAKTVGRLYLQTTHKFGITQTGFRAMRESLRGQKLLQRGGEAVPMGPAGWQNRQFRQWLPFLGHQFAVGAFRSDAQIAYAFNQFNSFSPEEGLKLRPLLEYKAKLSFDLDEDNNITFNLDRSTAYFPLWQLLPGWELQGFQSIAIPGQYGLEPQPQRNMELSATSFSLGQYGIAIELAGIMGKAFNSPALRLSPQGIIEVAFHQLPSDYRVGVAKVAKVFQNLPLQAKLEGSIIHNRAANLSPTGGAVTVGTLIRALDLRAFTTFQDQNFNFESRIKRTDFRFVNPDGSRQNGQQIWNAYLTYRHKLCSDQLQLSTTVRANLFTGTQSAALYLIDTELQYRFKSGRFVLSAYNLLDSSEFLLQEINPVFFTDIQRSVFGRFLKIGCTWDIN</sequence>
<keyword evidence="2" id="KW-0645">Protease</keyword>
<feature type="chain" id="PRO_5022866029" evidence="1">
    <location>
        <begin position="24"/>
        <end position="896"/>
    </location>
</feature>
<comment type="caution">
    <text evidence="2">The sequence shown here is derived from an EMBL/GenBank/DDBJ whole genome shotgun (WGS) entry which is preliminary data.</text>
</comment>
<name>A0A5C6S703_9BACT</name>
<gene>
    <name evidence="2" type="ORF">FRY97_00815</name>
</gene>
<proteinExistence type="predicted"/>
<dbReference type="OrthoDB" id="603275at2"/>
<dbReference type="GO" id="GO:0004180">
    <property type="term" value="F:carboxypeptidase activity"/>
    <property type="evidence" value="ECO:0007669"/>
    <property type="project" value="UniProtKB-KW"/>
</dbReference>
<dbReference type="EMBL" id="VOOR01000001">
    <property type="protein sequence ID" value="TXB70276.1"/>
    <property type="molecule type" value="Genomic_DNA"/>
</dbReference>
<keyword evidence="2" id="KW-0121">Carboxypeptidase</keyword>
<evidence type="ECO:0000256" key="1">
    <source>
        <dbReference type="SAM" id="SignalP"/>
    </source>
</evidence>